<feature type="chain" id="PRO_5014285053" evidence="1">
    <location>
        <begin position="27"/>
        <end position="204"/>
    </location>
</feature>
<dbReference type="VEuPathDB" id="VectorBase:BGLB028691"/>
<keyword evidence="1" id="KW-0732">Signal</keyword>
<name>A0A2C9LA21_BIOGL</name>
<dbReference type="EnsemblMetazoa" id="BGLB028691-RC">
    <property type="protein sequence ID" value="BGLB028691-PC"/>
    <property type="gene ID" value="BGLB028691"/>
</dbReference>
<reference evidence="3" key="1">
    <citation type="journal article" date="2004" name="J. Parasitol.">
        <title>The mitochondrial genome of Biomphalaria glabrata (Gastropoda: Basommatophora), intermediate host of Schistosoma mansoni.</title>
        <authorList>
            <person name="DeJong R.J."/>
            <person name="Emery A.M."/>
            <person name="Adema C.M."/>
        </authorList>
    </citation>
    <scope>NUCLEOTIDE SEQUENCE</scope>
    <source>
        <strain evidence="3">BB02</strain>
    </source>
</reference>
<proteinExistence type="predicted"/>
<dbReference type="AlphaFoldDB" id="A0A2C9LA21"/>
<evidence type="ECO:0000313" key="2">
    <source>
        <dbReference type="EnsemblMetazoa" id="BGLB028691-PA"/>
    </source>
</evidence>
<sequence length="204" mass="23269">MDSSHLIVFSWQLIFVLITGLPSASLEYIPESSLVSIKRCSDYNHEMPGYFACKLDNCNHWITFQNCPDDQVSTGEMNLATRMMFCNSTAGPVYTSTIGLVEKKACQNFIEQGSIFRCQYADDKCWFPFEVCDSGENKTKEMLNFNTKMCQLMVKPTDTPKSLTHPTDPPVSPLINSNAAIGHWKYIFIISFIPLIVKDFFWTR</sequence>
<evidence type="ECO:0000313" key="4">
    <source>
        <dbReference type="Proteomes" id="UP000076420"/>
    </source>
</evidence>
<dbReference type="RefSeq" id="XP_013070759.2">
    <property type="nucleotide sequence ID" value="XM_013215305.2"/>
</dbReference>
<reference evidence="2" key="3">
    <citation type="submission" date="2020-05" db="UniProtKB">
        <authorList>
            <consortium name="EnsemblMetazoa"/>
        </authorList>
    </citation>
    <scope>IDENTIFICATION</scope>
    <source>
        <strain evidence="2">BB02</strain>
    </source>
</reference>
<feature type="signal peptide" evidence="1">
    <location>
        <begin position="1"/>
        <end position="26"/>
    </location>
</feature>
<evidence type="ECO:0000313" key="3">
    <source>
        <dbReference type="EnsemblMetazoa" id="BGLB028691-PC"/>
    </source>
</evidence>
<dbReference type="VEuPathDB" id="VectorBase:BGLAX_039488"/>
<dbReference type="Proteomes" id="UP000076420">
    <property type="component" value="Unassembled WGS sequence"/>
</dbReference>
<accession>A0A2C9LA21</accession>
<dbReference type="EnsemblMetazoa" id="BGLB028691-RB">
    <property type="protein sequence ID" value="BGLB028691-PB"/>
    <property type="gene ID" value="BGLB028691"/>
</dbReference>
<reference evidence="3" key="2">
    <citation type="submission" date="2013-03" db="EMBL/GenBank/DDBJ databases">
        <title>Sequence assembly of the Biomphalaria glabrata genome version 4.3.</title>
        <authorList>
            <person name="Warren W."/>
            <person name="Wilson R.K."/>
            <person name="Hillier L.W."/>
            <person name="Minx P."/>
        </authorList>
    </citation>
    <scope>NUCLEOTIDE SEQUENCE</scope>
    <source>
        <strain evidence="3">BB02</strain>
    </source>
</reference>
<dbReference type="KEGG" id="bgt:106057950"/>
<gene>
    <name evidence="2" type="primary">106057950</name>
</gene>
<evidence type="ECO:0000256" key="1">
    <source>
        <dbReference type="SAM" id="SignalP"/>
    </source>
</evidence>
<organism evidence="2 4">
    <name type="scientific">Biomphalaria glabrata</name>
    <name type="common">Bloodfluke planorb</name>
    <name type="synonym">Freshwater snail</name>
    <dbReference type="NCBI Taxonomy" id="6526"/>
    <lineage>
        <taxon>Eukaryota</taxon>
        <taxon>Metazoa</taxon>
        <taxon>Spiralia</taxon>
        <taxon>Lophotrochozoa</taxon>
        <taxon>Mollusca</taxon>
        <taxon>Gastropoda</taxon>
        <taxon>Heterobranchia</taxon>
        <taxon>Euthyneura</taxon>
        <taxon>Panpulmonata</taxon>
        <taxon>Hygrophila</taxon>
        <taxon>Lymnaeoidea</taxon>
        <taxon>Planorbidae</taxon>
        <taxon>Biomphalaria</taxon>
    </lineage>
</organism>
<dbReference type="EnsemblMetazoa" id="BGLB028691-RA">
    <property type="protein sequence ID" value="BGLB028691-PA"/>
    <property type="gene ID" value="BGLB028691"/>
</dbReference>
<protein>
    <submittedName>
        <fullName evidence="2">Uncharacterized protein</fullName>
    </submittedName>
</protein>